<name>A0A060NL23_9BURK</name>
<protein>
    <submittedName>
        <fullName evidence="6">Micrococcal nuclease homolog</fullName>
    </submittedName>
</protein>
<evidence type="ECO:0000259" key="5">
    <source>
        <dbReference type="PROSITE" id="PS50830"/>
    </source>
</evidence>
<accession>A0A060NL23</accession>
<dbReference type="HOGENOM" id="CLU_046484_7_4_4"/>
<dbReference type="SMART" id="SM00318">
    <property type="entry name" value="SNc"/>
    <property type="match status" value="1"/>
</dbReference>
<dbReference type="PROSITE" id="PS50830">
    <property type="entry name" value="TNASE_3"/>
    <property type="match status" value="1"/>
</dbReference>
<evidence type="ECO:0000256" key="3">
    <source>
        <dbReference type="ARBA" id="ARBA00022801"/>
    </source>
</evidence>
<dbReference type="GO" id="GO:0004519">
    <property type="term" value="F:endonuclease activity"/>
    <property type="evidence" value="ECO:0007669"/>
    <property type="project" value="UniProtKB-KW"/>
</dbReference>
<feature type="domain" description="TNase-like" evidence="5">
    <location>
        <begin position="39"/>
        <end position="166"/>
    </location>
</feature>
<dbReference type="InterPro" id="IPR035437">
    <property type="entry name" value="SNase_OB-fold_sf"/>
</dbReference>
<dbReference type="PANTHER" id="PTHR12302:SF3">
    <property type="entry name" value="SERINE_THREONINE-PROTEIN KINASE 31"/>
    <property type="match status" value="1"/>
</dbReference>
<evidence type="ECO:0000256" key="2">
    <source>
        <dbReference type="ARBA" id="ARBA00022759"/>
    </source>
</evidence>
<dbReference type="Gene3D" id="2.40.50.90">
    <property type="match status" value="1"/>
</dbReference>
<dbReference type="PANTHER" id="PTHR12302">
    <property type="entry name" value="EBNA2 BINDING PROTEIN P100"/>
    <property type="match status" value="1"/>
</dbReference>
<reference evidence="6 7" key="1">
    <citation type="journal article" date="2014" name="Nat. Commun.">
        <title>Physiological and genomic features of highly alkaliphilic hydrogen-utilizing Betaproteobacteria from a continental serpentinizing site.</title>
        <authorList>
            <person name="Suzuki S."/>
            <person name="Kuenen J.G."/>
            <person name="Schipper K."/>
            <person name="van der Velde S."/>
            <person name="Ishii S."/>
            <person name="Wu A."/>
            <person name="Sorokin D.Y."/>
            <person name="Tenney A."/>
            <person name="Meng X.Y."/>
            <person name="Morrill P.L."/>
            <person name="Kamagata Y."/>
            <person name="Muyzer G."/>
            <person name="Nealson K.H."/>
        </authorList>
    </citation>
    <scope>NUCLEOTIDE SEQUENCE [LARGE SCALE GENOMIC DNA]</scope>
    <source>
        <strain evidence="6 7">B1</strain>
    </source>
</reference>
<keyword evidence="2" id="KW-0255">Endonuclease</keyword>
<feature type="region of interest" description="Disordered" evidence="4">
    <location>
        <begin position="159"/>
        <end position="184"/>
    </location>
</feature>
<dbReference type="AlphaFoldDB" id="A0A060NL23"/>
<dbReference type="GO" id="GO:0016787">
    <property type="term" value="F:hydrolase activity"/>
    <property type="evidence" value="ECO:0007669"/>
    <property type="project" value="UniProtKB-KW"/>
</dbReference>
<dbReference type="RefSeq" id="WP_082027146.1">
    <property type="nucleotide sequence ID" value="NZ_AP014569.1"/>
</dbReference>
<dbReference type="STRING" id="1458426.SMCB_0204"/>
<dbReference type="GO" id="GO:0005737">
    <property type="term" value="C:cytoplasm"/>
    <property type="evidence" value="ECO:0007669"/>
    <property type="project" value="TreeGrafter"/>
</dbReference>
<sequence>MNAVRAAALTPLPRNWLWLWLAAGLALGSAPLRAQAISSPLHGRVIAVADGDSVTVLDAQQRRHRVRLLGIDAPEQAQPWGAEAGAHLKALVLQHEVQVDFAKTDRHGRLVGTLRLQGQDVNLQLLRAGLAWHYKRYAEEQKWLERWRYARAERRAQRERRGLWADPAPTPPWEYRQQQRAKPR</sequence>
<organism evidence="6 7">
    <name type="scientific">Serpentinimonas maccroryi</name>
    <dbReference type="NCBI Taxonomy" id="1458426"/>
    <lineage>
        <taxon>Bacteria</taxon>
        <taxon>Pseudomonadati</taxon>
        <taxon>Pseudomonadota</taxon>
        <taxon>Betaproteobacteria</taxon>
        <taxon>Burkholderiales</taxon>
        <taxon>Comamonadaceae</taxon>
        <taxon>Serpentinimonas</taxon>
    </lineage>
</organism>
<evidence type="ECO:0000313" key="6">
    <source>
        <dbReference type="EMBL" id="BAO82432.1"/>
    </source>
</evidence>
<proteinExistence type="predicted"/>
<dbReference type="InterPro" id="IPR016071">
    <property type="entry name" value="Staphylococal_nuclease_OB-fold"/>
</dbReference>
<evidence type="ECO:0000256" key="1">
    <source>
        <dbReference type="ARBA" id="ARBA00022722"/>
    </source>
</evidence>
<dbReference type="KEGG" id="cbab:SMCB_0204"/>
<dbReference type="OrthoDB" id="9805504at2"/>
<dbReference type="SUPFAM" id="SSF50199">
    <property type="entry name" value="Staphylococcal nuclease"/>
    <property type="match status" value="1"/>
</dbReference>
<dbReference type="Pfam" id="PF00565">
    <property type="entry name" value="SNase"/>
    <property type="match status" value="1"/>
</dbReference>
<keyword evidence="7" id="KW-1185">Reference proteome</keyword>
<evidence type="ECO:0000313" key="7">
    <source>
        <dbReference type="Proteomes" id="UP000066014"/>
    </source>
</evidence>
<keyword evidence="1" id="KW-0540">Nuclease</keyword>
<keyword evidence="3" id="KW-0378">Hydrolase</keyword>
<dbReference type="EMBL" id="AP014569">
    <property type="protein sequence ID" value="BAO82432.1"/>
    <property type="molecule type" value="Genomic_DNA"/>
</dbReference>
<evidence type="ECO:0000256" key="4">
    <source>
        <dbReference type="SAM" id="MobiDB-lite"/>
    </source>
</evidence>
<dbReference type="Proteomes" id="UP000066014">
    <property type="component" value="Chromosome"/>
</dbReference>
<gene>
    <name evidence="6" type="ORF">SMCB_0204</name>
</gene>